<gene>
    <name evidence="1" type="ORF">PVL29_006246</name>
</gene>
<reference evidence="1 2" key="1">
    <citation type="journal article" date="2023" name="BMC Biotechnol.">
        <title>Vitis rotundifolia cv Carlos genome sequencing.</title>
        <authorList>
            <person name="Huff M."/>
            <person name="Hulse-Kemp A."/>
            <person name="Scheffler B."/>
            <person name="Youngblood R."/>
            <person name="Simpson S."/>
            <person name="Babiker E."/>
            <person name="Staton M."/>
        </authorList>
    </citation>
    <scope>NUCLEOTIDE SEQUENCE [LARGE SCALE GENOMIC DNA]</scope>
    <source>
        <tissue evidence="1">Leaf</tissue>
    </source>
</reference>
<accession>A0AA39A4R7</accession>
<organism evidence="1 2">
    <name type="scientific">Vitis rotundifolia</name>
    <name type="common">Muscadine grape</name>
    <dbReference type="NCBI Taxonomy" id="103349"/>
    <lineage>
        <taxon>Eukaryota</taxon>
        <taxon>Viridiplantae</taxon>
        <taxon>Streptophyta</taxon>
        <taxon>Embryophyta</taxon>
        <taxon>Tracheophyta</taxon>
        <taxon>Spermatophyta</taxon>
        <taxon>Magnoliopsida</taxon>
        <taxon>eudicotyledons</taxon>
        <taxon>Gunneridae</taxon>
        <taxon>Pentapetalae</taxon>
        <taxon>rosids</taxon>
        <taxon>Vitales</taxon>
        <taxon>Vitaceae</taxon>
        <taxon>Viteae</taxon>
        <taxon>Vitis</taxon>
    </lineage>
</organism>
<comment type="caution">
    <text evidence="1">The sequence shown here is derived from an EMBL/GenBank/DDBJ whole genome shotgun (WGS) entry which is preliminary data.</text>
</comment>
<proteinExistence type="predicted"/>
<protein>
    <submittedName>
        <fullName evidence="1">Uncharacterized protein</fullName>
    </submittedName>
</protein>
<evidence type="ECO:0000313" key="1">
    <source>
        <dbReference type="EMBL" id="KAJ9700831.1"/>
    </source>
</evidence>
<dbReference type="Proteomes" id="UP001168098">
    <property type="component" value="Unassembled WGS sequence"/>
</dbReference>
<name>A0AA39A4R7_VITRO</name>
<dbReference type="AlphaFoldDB" id="A0AA39A4R7"/>
<evidence type="ECO:0000313" key="2">
    <source>
        <dbReference type="Proteomes" id="UP001168098"/>
    </source>
</evidence>
<sequence>MNTGQGGLHWTCLMPLVPAVTELVIAELMYLQRMDPKEPVYKFHWNHS</sequence>
<keyword evidence="2" id="KW-1185">Reference proteome</keyword>
<dbReference type="EMBL" id="JARBHA010000005">
    <property type="protein sequence ID" value="KAJ9700831.1"/>
    <property type="molecule type" value="Genomic_DNA"/>
</dbReference>